<organism evidence="2 3">
    <name type="scientific">Uabimicrobium amorphum</name>
    <dbReference type="NCBI Taxonomy" id="2596890"/>
    <lineage>
        <taxon>Bacteria</taxon>
        <taxon>Pseudomonadati</taxon>
        <taxon>Planctomycetota</taxon>
        <taxon>Candidatus Uabimicrobiia</taxon>
        <taxon>Candidatus Uabimicrobiales</taxon>
        <taxon>Candidatus Uabimicrobiaceae</taxon>
        <taxon>Candidatus Uabimicrobium</taxon>
    </lineage>
</organism>
<reference evidence="2 3" key="1">
    <citation type="submission" date="2019-08" db="EMBL/GenBank/DDBJ databases">
        <title>Complete genome sequence of Candidatus Uab amorphum.</title>
        <authorList>
            <person name="Shiratori T."/>
            <person name="Suzuki S."/>
            <person name="Kakizawa Y."/>
            <person name="Ishida K."/>
        </authorList>
    </citation>
    <scope>NUCLEOTIDE SEQUENCE [LARGE SCALE GENOMIC DNA]</scope>
    <source>
        <strain evidence="2 3">SRT547</strain>
    </source>
</reference>
<dbReference type="KEGG" id="uam:UABAM_04705"/>
<keyword evidence="3" id="KW-1185">Reference proteome</keyword>
<name>A0A5S9F659_UABAM</name>
<accession>A0A5S9F659</accession>
<protein>
    <recommendedName>
        <fullName evidence="4">Peptidase S74 domain-containing protein</fullName>
    </recommendedName>
</protein>
<keyword evidence="1" id="KW-0175">Coiled coil</keyword>
<dbReference type="Proteomes" id="UP000326354">
    <property type="component" value="Chromosome"/>
</dbReference>
<evidence type="ECO:0000313" key="3">
    <source>
        <dbReference type="Proteomes" id="UP000326354"/>
    </source>
</evidence>
<dbReference type="AlphaFoldDB" id="A0A5S9F659"/>
<evidence type="ECO:0008006" key="4">
    <source>
        <dbReference type="Google" id="ProtNLM"/>
    </source>
</evidence>
<dbReference type="OrthoDB" id="935042at2"/>
<proteinExistence type="predicted"/>
<dbReference type="RefSeq" id="WP_151970383.1">
    <property type="nucleotide sequence ID" value="NZ_AP019860.1"/>
</dbReference>
<evidence type="ECO:0000313" key="2">
    <source>
        <dbReference type="EMBL" id="BBM86319.1"/>
    </source>
</evidence>
<feature type="coiled-coil region" evidence="1">
    <location>
        <begin position="524"/>
        <end position="551"/>
    </location>
</feature>
<evidence type="ECO:0000256" key="1">
    <source>
        <dbReference type="SAM" id="Coils"/>
    </source>
</evidence>
<sequence>MKRVLYLVIFFLPAIAFSQDGLVGKKLLIQGTDADNFFKIRFIGTKPFIETSFDSEFVIHAKVQKDNDNSPIFQFVGIANGGQVKKRSLFRVTNNGHEAMEIKADGHIFSQKLALGTKNPTQRLHVEGGAYIKNYLVTPQIKSDEIGTLSIDIDSKKRKISFFHQNTVLADVLSADVNTVLLRVGGYESIGRSQVGKIISTDFQLIPPDTEKFTNTLSKVYWKDKEEKIVMTLGGGSASEKYVELNATRDLYINTKVGIGIKNPAEKLHVNGAAKFNRVIIGETIFSRSFDNVQQFKIDNAKGNIEIASNYLHLSTPNIHISGTITNMLHVKEGIHTQGKDIYLGANNTDTNHGIGMYHGKYGNHEEKLFAKTNVDGPVVYGYNGGALGTKQEGERIALHWNKDRVQIYKKLDVGSGASIQENGNVYLKGNVGIGVTNTQGSKLAVKGKIVAEEIRVINMEDWADFVFAENYELLPIQELEKSIKNNKHLPGIPSEKEVKEQGIQLGEMQAKLLQKIEELTLYTIQQNKQIQSLQQKNQHLQQEMLQIKKLLQHK</sequence>
<gene>
    <name evidence="2" type="ORF">UABAM_04705</name>
</gene>
<dbReference type="EMBL" id="AP019860">
    <property type="protein sequence ID" value="BBM86319.1"/>
    <property type="molecule type" value="Genomic_DNA"/>
</dbReference>